<accession>F0XW30</accession>
<evidence type="ECO:0000313" key="3">
    <source>
        <dbReference type="Proteomes" id="UP000002729"/>
    </source>
</evidence>
<dbReference type="Proteomes" id="UP000002729">
    <property type="component" value="Unassembled WGS sequence"/>
</dbReference>
<evidence type="ECO:0000313" key="2">
    <source>
        <dbReference type="EMBL" id="EGB12708.1"/>
    </source>
</evidence>
<keyword evidence="3" id="KW-1185">Reference proteome</keyword>
<evidence type="ECO:0000256" key="1">
    <source>
        <dbReference type="SAM" id="MobiDB-lite"/>
    </source>
</evidence>
<feature type="region of interest" description="Disordered" evidence="1">
    <location>
        <begin position="29"/>
        <end position="49"/>
    </location>
</feature>
<feature type="compositionally biased region" description="Basic and acidic residues" evidence="1">
    <location>
        <begin position="29"/>
        <end position="38"/>
    </location>
</feature>
<protein>
    <submittedName>
        <fullName evidence="2">Uncharacterized protein</fullName>
    </submittedName>
</protein>
<feature type="compositionally biased region" description="Basic and acidic residues" evidence="1">
    <location>
        <begin position="86"/>
        <end position="103"/>
    </location>
</feature>
<dbReference type="InParanoid" id="F0XW30"/>
<dbReference type="KEGG" id="aaf:AURANDRAFT_60710"/>
<organism evidence="3">
    <name type="scientific">Aureococcus anophagefferens</name>
    <name type="common">Harmful bloom alga</name>
    <dbReference type="NCBI Taxonomy" id="44056"/>
    <lineage>
        <taxon>Eukaryota</taxon>
        <taxon>Sar</taxon>
        <taxon>Stramenopiles</taxon>
        <taxon>Ochrophyta</taxon>
        <taxon>Pelagophyceae</taxon>
        <taxon>Pelagomonadales</taxon>
        <taxon>Pelagomonadaceae</taxon>
        <taxon>Aureococcus</taxon>
    </lineage>
</organism>
<dbReference type="AlphaFoldDB" id="F0XW30"/>
<dbReference type="GeneID" id="20223123"/>
<reference evidence="2 3" key="1">
    <citation type="journal article" date="2011" name="Proc. Natl. Acad. Sci. U.S.A.">
        <title>Niche of harmful alga Aureococcus anophagefferens revealed through ecogenomics.</title>
        <authorList>
            <person name="Gobler C.J."/>
            <person name="Berry D.L."/>
            <person name="Dyhrman S.T."/>
            <person name="Wilhelm S.W."/>
            <person name="Salamov A."/>
            <person name="Lobanov A.V."/>
            <person name="Zhang Y."/>
            <person name="Collier J.L."/>
            <person name="Wurch L.L."/>
            <person name="Kustka A.B."/>
            <person name="Dill B.D."/>
            <person name="Shah M."/>
            <person name="VerBerkmoes N.C."/>
            <person name="Kuo A."/>
            <person name="Terry A."/>
            <person name="Pangilinan J."/>
            <person name="Lindquist E.A."/>
            <person name="Lucas S."/>
            <person name="Paulsen I.T."/>
            <person name="Hattenrath-Lehmann T.K."/>
            <person name="Talmage S.C."/>
            <person name="Walker E.A."/>
            <person name="Koch F."/>
            <person name="Burson A.M."/>
            <person name="Marcoval M.A."/>
            <person name="Tang Y.Z."/>
            <person name="Lecleir G.R."/>
            <person name="Coyne K.J."/>
            <person name="Berg G.M."/>
            <person name="Bertrand E.M."/>
            <person name="Saito M.A."/>
            <person name="Gladyshev V.N."/>
            <person name="Grigoriev I.V."/>
        </authorList>
    </citation>
    <scope>NUCLEOTIDE SEQUENCE [LARGE SCALE GENOMIC DNA]</scope>
    <source>
        <strain evidence="3">CCMP 1984</strain>
    </source>
</reference>
<dbReference type="RefSeq" id="XP_009032359.1">
    <property type="nucleotide sequence ID" value="XM_009034111.1"/>
</dbReference>
<proteinExistence type="predicted"/>
<feature type="region of interest" description="Disordered" evidence="1">
    <location>
        <begin position="80"/>
        <end position="103"/>
    </location>
</feature>
<sequence length="658" mass="72201">MPRRTAAEQRKVDRKVAKTAEEAAECKRLKDAHDDFKNSDAAPGPHRDKKLKKLYDDWYDYYAATGNGKRQIKREAQNSLSNNLHKKLEAARADDTLRETTKKQKVDELAAQAAAAKAKTHAAEESARNDAKRQKVIDLREDARAVAADASLKPSTQKRKLSALAKQVAAAEEDTHAAQQRRQRLAAYATHQELADELAVLLDDEDADEDDVADLTARVQAAEEDTPAARSRRQRLAAYAAHKALADELAVLLDDEDADEDDVADLTARVQAAEEDTPAALSRRQRLAAYAAHKALADELAVLLDDEDADEDDVADLTARVQAAEEDTPAALSRRQRLAAYAAHKALADELAVLLDDEDADEDDVADLTARVQAAWLKTGAGYSAARRLADLEAEIRASAATGKVPPGKILERARAIARAVVDYSLQEIRAGRRVSIGNARFGRILEEAKRVPRREGFAVKGPRGGTLPWSRFSLKLFPRVAETVVGNVAEKYAHNMLANHEAVTLDDFAYDNFGSGGVHHDEELGDTGLYVLSLEPRATDTTRPSRYILGREVEFSDEFEAELAAGRSPAGMPTSARKDDLDVYMQDFSATGSPVYRVYTRGTWAVFTYKKKPDSPFNGLQKFKWGSSAVARAKAQAKIDEKSVKGNYVVVGSDSWV</sequence>
<gene>
    <name evidence="2" type="ORF">AURANDRAFT_60710</name>
</gene>
<name>F0XW30_AURAN</name>
<dbReference type="EMBL" id="GL833120">
    <property type="protein sequence ID" value="EGB12708.1"/>
    <property type="molecule type" value="Genomic_DNA"/>
</dbReference>